<dbReference type="Proteomes" id="UP000008043">
    <property type="component" value="Chromosome"/>
</dbReference>
<dbReference type="PATRIC" id="fig|1214101.3.peg.7740"/>
<evidence type="ECO:0000313" key="2">
    <source>
        <dbReference type="EMBL" id="CCK32022.1"/>
    </source>
</evidence>
<accession>K4REL4</accession>
<proteinExistence type="predicted"/>
<keyword evidence="3" id="KW-1185">Reference proteome</keyword>
<reference evidence="2 3" key="1">
    <citation type="journal article" date="2012" name="J. Bacteriol.">
        <title>Genome sequence of the bacterium Streptomyces davawensis JCM 4913 and heterologous production of the unique antibiotic roseoflavin.</title>
        <authorList>
            <person name="Jankowitsch F."/>
            <person name="Schwarz J."/>
            <person name="Ruckert C."/>
            <person name="Gust B."/>
            <person name="Szczepanowski R."/>
            <person name="Blom J."/>
            <person name="Pelzer S."/>
            <person name="Kalinowski J."/>
            <person name="Mack M."/>
        </authorList>
    </citation>
    <scope>NUCLEOTIDE SEQUENCE [LARGE SCALE GENOMIC DNA]</scope>
    <source>
        <strain evidence="3">DSM 101723 / JCM 4913 / KCC S-0913 / 768</strain>
    </source>
</reference>
<dbReference type="STRING" id="1214101.BN159_7643"/>
<dbReference type="eggNOG" id="ENOG5031MU1">
    <property type="taxonomic scope" value="Bacteria"/>
</dbReference>
<feature type="region of interest" description="Disordered" evidence="1">
    <location>
        <begin position="98"/>
        <end position="117"/>
    </location>
</feature>
<dbReference type="KEGG" id="sdv:BN159_7643"/>
<dbReference type="RefSeq" id="WP_015662348.1">
    <property type="nucleotide sequence ID" value="NC_020504.1"/>
</dbReference>
<gene>
    <name evidence="2" type="ORF">BN159_7643</name>
</gene>
<protein>
    <submittedName>
        <fullName evidence="2">Uncharacterized protein</fullName>
    </submittedName>
</protein>
<sequence>MSLADDYDVDVTFYHRDGTIFVDTRAGAPEDLLALLDGLGLDRHGAADDVWHQVPDAMDEIAMKTLADRAAPLLARAGFRVDIDAGLFGGTAYRAALADQAARRPPPPPAAQARRAR</sequence>
<dbReference type="AlphaFoldDB" id="K4REL4"/>
<evidence type="ECO:0000313" key="3">
    <source>
        <dbReference type="Proteomes" id="UP000008043"/>
    </source>
</evidence>
<dbReference type="HOGENOM" id="CLU_1894953_0_0_11"/>
<organism evidence="2 3">
    <name type="scientific">Streptomyces davaonensis (strain DSM 101723 / JCM 4913 / KCC S-0913 / 768)</name>
    <dbReference type="NCBI Taxonomy" id="1214101"/>
    <lineage>
        <taxon>Bacteria</taxon>
        <taxon>Bacillati</taxon>
        <taxon>Actinomycetota</taxon>
        <taxon>Actinomycetes</taxon>
        <taxon>Kitasatosporales</taxon>
        <taxon>Streptomycetaceae</taxon>
        <taxon>Streptomyces</taxon>
    </lineage>
</organism>
<evidence type="ECO:0000256" key="1">
    <source>
        <dbReference type="SAM" id="MobiDB-lite"/>
    </source>
</evidence>
<name>K4REL4_STRDJ</name>
<dbReference type="EMBL" id="HE971709">
    <property type="protein sequence ID" value="CCK32022.1"/>
    <property type="molecule type" value="Genomic_DNA"/>
</dbReference>